<evidence type="ECO:0000256" key="1">
    <source>
        <dbReference type="ARBA" id="ARBA00001936"/>
    </source>
</evidence>
<name>A0A7J5X794_DISMA</name>
<dbReference type="InterPro" id="IPR012008">
    <property type="entry name" value="Ser/Thr-Pase_EF-hand_contain"/>
</dbReference>
<dbReference type="InterPro" id="IPR006186">
    <property type="entry name" value="Ser/Thr-sp_prot-phosphatase"/>
</dbReference>
<keyword evidence="9" id="KW-0904">Protein phosphatase</keyword>
<evidence type="ECO:0000256" key="8">
    <source>
        <dbReference type="ARBA" id="ARBA00022842"/>
    </source>
</evidence>
<dbReference type="Gene3D" id="3.60.21.10">
    <property type="match status" value="1"/>
</dbReference>
<comment type="cofactor">
    <cofactor evidence="2">
        <name>Mg(2+)</name>
        <dbReference type="ChEBI" id="CHEBI:18420"/>
    </cofactor>
</comment>
<dbReference type="CDD" id="cd00051">
    <property type="entry name" value="EFh"/>
    <property type="match status" value="1"/>
</dbReference>
<comment type="caution">
    <text evidence="17">The sequence shown here is derived from an EMBL/GenBank/DDBJ whole genome shotgun (WGS) entry which is preliminary data.</text>
</comment>
<dbReference type="InterPro" id="IPR051134">
    <property type="entry name" value="PPP_phosphatase"/>
</dbReference>
<evidence type="ECO:0000256" key="13">
    <source>
        <dbReference type="RuleBase" id="RU004273"/>
    </source>
</evidence>
<dbReference type="GO" id="GO:0004722">
    <property type="term" value="F:protein serine/threonine phosphatase activity"/>
    <property type="evidence" value="ECO:0007669"/>
    <property type="project" value="UniProtKB-EC"/>
</dbReference>
<dbReference type="PRINTS" id="PR00114">
    <property type="entry name" value="STPHPHTASE"/>
</dbReference>
<dbReference type="SUPFAM" id="SSF47473">
    <property type="entry name" value="EF-hand"/>
    <property type="match status" value="1"/>
</dbReference>
<dbReference type="EMBL" id="JAAKFY010000027">
    <property type="protein sequence ID" value="KAF3832842.1"/>
    <property type="molecule type" value="Genomic_DNA"/>
</dbReference>
<evidence type="ECO:0000256" key="2">
    <source>
        <dbReference type="ARBA" id="ARBA00001946"/>
    </source>
</evidence>
<feature type="domain" description="EF-hand" evidence="16">
    <location>
        <begin position="779"/>
        <end position="814"/>
    </location>
</feature>
<dbReference type="InterPro" id="IPR029052">
    <property type="entry name" value="Metallo-depent_PP-like"/>
</dbReference>
<dbReference type="InterPro" id="IPR011992">
    <property type="entry name" value="EF-hand-dom_pair"/>
</dbReference>
<dbReference type="Pfam" id="PF00149">
    <property type="entry name" value="Metallophos"/>
    <property type="match status" value="1"/>
</dbReference>
<comment type="catalytic activity">
    <reaction evidence="11">
        <text>O-phospho-L-seryl-[protein] + H2O = L-seryl-[protein] + phosphate</text>
        <dbReference type="Rhea" id="RHEA:20629"/>
        <dbReference type="Rhea" id="RHEA-COMP:9863"/>
        <dbReference type="Rhea" id="RHEA-COMP:11604"/>
        <dbReference type="ChEBI" id="CHEBI:15377"/>
        <dbReference type="ChEBI" id="CHEBI:29999"/>
        <dbReference type="ChEBI" id="CHEBI:43474"/>
        <dbReference type="ChEBI" id="CHEBI:83421"/>
        <dbReference type="EC" id="3.1.3.16"/>
    </reaction>
</comment>
<dbReference type="PROSITE" id="PS50096">
    <property type="entry name" value="IQ"/>
    <property type="match status" value="1"/>
</dbReference>
<gene>
    <name evidence="17" type="ORF">F7725_026507</name>
</gene>
<organism evidence="17 18">
    <name type="scientific">Dissostichus mawsoni</name>
    <name type="common">Antarctic cod</name>
    <dbReference type="NCBI Taxonomy" id="36200"/>
    <lineage>
        <taxon>Eukaryota</taxon>
        <taxon>Metazoa</taxon>
        <taxon>Chordata</taxon>
        <taxon>Craniata</taxon>
        <taxon>Vertebrata</taxon>
        <taxon>Euteleostomi</taxon>
        <taxon>Actinopterygii</taxon>
        <taxon>Neopterygii</taxon>
        <taxon>Teleostei</taxon>
        <taxon>Neoteleostei</taxon>
        <taxon>Acanthomorphata</taxon>
        <taxon>Eupercaria</taxon>
        <taxon>Perciformes</taxon>
        <taxon>Notothenioidei</taxon>
        <taxon>Nototheniidae</taxon>
        <taxon>Dissostichus</taxon>
    </lineage>
</organism>
<keyword evidence="7" id="KW-0106">Calcium</keyword>
<dbReference type="InterPro" id="IPR018247">
    <property type="entry name" value="EF_Hand_1_Ca_BS"/>
</dbReference>
<dbReference type="InterPro" id="IPR000048">
    <property type="entry name" value="IQ_motif_EF-hand-BS"/>
</dbReference>
<dbReference type="GO" id="GO:0030145">
    <property type="term" value="F:manganese ion binding"/>
    <property type="evidence" value="ECO:0007669"/>
    <property type="project" value="InterPro"/>
</dbReference>
<proteinExistence type="inferred from homology"/>
<keyword evidence="8" id="KW-0460">Magnesium</keyword>
<feature type="region of interest" description="Disordered" evidence="14">
    <location>
        <begin position="439"/>
        <end position="477"/>
    </location>
</feature>
<dbReference type="CDD" id="cd23767">
    <property type="entry name" value="IQCD"/>
    <property type="match status" value="1"/>
</dbReference>
<keyword evidence="15" id="KW-1133">Transmembrane helix</keyword>
<feature type="transmembrane region" description="Helical" evidence="15">
    <location>
        <begin position="498"/>
        <end position="519"/>
    </location>
</feature>
<keyword evidence="15" id="KW-0812">Transmembrane</keyword>
<dbReference type="FunFam" id="1.10.238.10:FF:000164">
    <property type="entry name" value="Serine/threonine-protein phosphatase with EF-hands"/>
    <property type="match status" value="1"/>
</dbReference>
<comment type="similarity">
    <text evidence="3 13">Belongs to the PPP phosphatase family.</text>
</comment>
<dbReference type="InterPro" id="IPR004843">
    <property type="entry name" value="Calcineurin-like_PHP"/>
</dbReference>
<dbReference type="PANTHER" id="PTHR45668">
    <property type="entry name" value="SERINE/THREONINE-PROTEIN PHOSPHATASE 5-RELATED"/>
    <property type="match status" value="1"/>
</dbReference>
<dbReference type="Pfam" id="PF13499">
    <property type="entry name" value="EF-hand_7"/>
    <property type="match status" value="1"/>
</dbReference>
<dbReference type="SUPFAM" id="SSF56300">
    <property type="entry name" value="Metallo-dependent phosphatases"/>
    <property type="match status" value="1"/>
</dbReference>
<evidence type="ECO:0000256" key="7">
    <source>
        <dbReference type="ARBA" id="ARBA00022837"/>
    </source>
</evidence>
<dbReference type="GO" id="GO:0005506">
    <property type="term" value="F:iron ion binding"/>
    <property type="evidence" value="ECO:0007669"/>
    <property type="project" value="InterPro"/>
</dbReference>
<dbReference type="InterPro" id="IPR013235">
    <property type="entry name" value="PPP_dom"/>
</dbReference>
<keyword evidence="10" id="KW-0464">Manganese</keyword>
<evidence type="ECO:0000256" key="14">
    <source>
        <dbReference type="SAM" id="MobiDB-lite"/>
    </source>
</evidence>
<comment type="cofactor">
    <cofactor evidence="1">
        <name>Mn(2+)</name>
        <dbReference type="ChEBI" id="CHEBI:29035"/>
    </cofactor>
</comment>
<evidence type="ECO:0000256" key="3">
    <source>
        <dbReference type="ARBA" id="ARBA00008294"/>
    </source>
</evidence>
<keyword evidence="5" id="KW-0677">Repeat</keyword>
<dbReference type="PANTHER" id="PTHR45668:SF1">
    <property type="entry name" value="SERINE_THREONINE-PROTEIN PHOSPHATASE WITH EF-HANDS 1"/>
    <property type="match status" value="1"/>
</dbReference>
<feature type="domain" description="EF-hand" evidence="16">
    <location>
        <begin position="739"/>
        <end position="774"/>
    </location>
</feature>
<dbReference type="OrthoDB" id="442428at2759"/>
<evidence type="ECO:0000256" key="10">
    <source>
        <dbReference type="ARBA" id="ARBA00023211"/>
    </source>
</evidence>
<dbReference type="Pfam" id="PF08321">
    <property type="entry name" value="PPP5"/>
    <property type="match status" value="1"/>
</dbReference>
<dbReference type="GO" id="GO:0050906">
    <property type="term" value="P:detection of stimulus involved in sensory perception"/>
    <property type="evidence" value="ECO:0007669"/>
    <property type="project" value="InterPro"/>
</dbReference>
<accession>A0A7J5X794</accession>
<sequence>MKAAARATCRIPPQTKKRTRAHSTLLYRAHKEVHPAGMKIPDFLAGRLSFPKPVLLRLVSSEASRLSKSNRLKVITRHEIRAAVIIVQRRIPESCSSVLLLLFRSLGSSLLPPAIYDSALEKLTDVIFGNSLLVIMGCGTSVATETQGKIAEPAMKAAVLIQRWYRRYMARLEMRRRYTWNIFQSIEYAGEQDQLQLSSFFSFMLDNFTQLNENGPDLISQLLDPVVDPWLGRETGYNLIPVPESYSGPRLSFPLSVSDTNSLLGAFKEQQTLHARYVLQLLYETKKLLKQMPNITHLSTSYTNEITICGDLHGRLDDLLLIFYKNGLPSAETPYVFNGDFVDRGKKSVEVVILLLAYLLLYPDYMHLNRGNHEDHIMNLRLTHGREILQVFQDVFSLLPVATVIDGKILIVHGGISDQTDLDFLSSIERHKRSLEQLDIDQSHRQMKRGRSTASSRPSSSCSHSKNQRTPNQRSDRSPLMCLKKKAMWATPTGQHCLHLLLLIIVLVLLFTLFSSNAIHPRLVLALLLPACPAIDPKTQEGCSPNIFRGGGCYFGPDVTQRLLTRHGLQLLIRSHECKQEGYELCHGGKVITIFSASNYYEEGSNRGAYIKLGRELVPRFYQYQVSRTTRKLTLTQRVRVAEGSALKALKEKLFSHRSELLSGLQQYDHKNTGNVSVSDWAQVLESVLRLDLPWRTLRPHLARLAPDGSVEYKSCFEDMESGIPLPQVTPNMAETLFRYRTDIEIIFNIIDKDHSGLISIEEFRHTWRLFSAHLGVDIDDRAIDDLARSIDFNKDGSIDFTEFLEAFRVVHKLENKDQQLNEKMDGDKYS</sequence>
<evidence type="ECO:0000313" key="18">
    <source>
        <dbReference type="Proteomes" id="UP000518266"/>
    </source>
</evidence>
<dbReference type="PIRSF" id="PIRSF000912">
    <property type="entry name" value="PPEF"/>
    <property type="match status" value="1"/>
</dbReference>
<evidence type="ECO:0000256" key="9">
    <source>
        <dbReference type="ARBA" id="ARBA00022912"/>
    </source>
</evidence>
<dbReference type="PROSITE" id="PS00018">
    <property type="entry name" value="EF_HAND_1"/>
    <property type="match status" value="2"/>
</dbReference>
<comment type="catalytic activity">
    <reaction evidence="12 13">
        <text>O-phospho-L-threonyl-[protein] + H2O = L-threonyl-[protein] + phosphate</text>
        <dbReference type="Rhea" id="RHEA:47004"/>
        <dbReference type="Rhea" id="RHEA-COMP:11060"/>
        <dbReference type="Rhea" id="RHEA-COMP:11605"/>
        <dbReference type="ChEBI" id="CHEBI:15377"/>
        <dbReference type="ChEBI" id="CHEBI:30013"/>
        <dbReference type="ChEBI" id="CHEBI:43474"/>
        <dbReference type="ChEBI" id="CHEBI:61977"/>
        <dbReference type="EC" id="3.1.3.16"/>
    </reaction>
</comment>
<dbReference type="InterPro" id="IPR002048">
    <property type="entry name" value="EF_hand_dom"/>
</dbReference>
<dbReference type="Gene3D" id="1.10.238.10">
    <property type="entry name" value="EF-hand"/>
    <property type="match status" value="1"/>
</dbReference>
<evidence type="ECO:0000256" key="11">
    <source>
        <dbReference type="ARBA" id="ARBA00047761"/>
    </source>
</evidence>
<evidence type="ECO:0000313" key="17">
    <source>
        <dbReference type="EMBL" id="KAF3832842.1"/>
    </source>
</evidence>
<dbReference type="PROSITE" id="PS00125">
    <property type="entry name" value="SER_THR_PHOSPHATASE"/>
    <property type="match status" value="1"/>
</dbReference>
<dbReference type="Pfam" id="PF00612">
    <property type="entry name" value="IQ"/>
    <property type="match status" value="1"/>
</dbReference>
<evidence type="ECO:0000256" key="12">
    <source>
        <dbReference type="ARBA" id="ARBA00048336"/>
    </source>
</evidence>
<dbReference type="PROSITE" id="PS50222">
    <property type="entry name" value="EF_HAND_2"/>
    <property type="match status" value="2"/>
</dbReference>
<keyword evidence="6 13" id="KW-0378">Hydrolase</keyword>
<dbReference type="EC" id="3.1.3.16" evidence="13"/>
<keyword evidence="15" id="KW-0472">Membrane</keyword>
<evidence type="ECO:0000256" key="6">
    <source>
        <dbReference type="ARBA" id="ARBA00022801"/>
    </source>
</evidence>
<dbReference type="SMART" id="SM00054">
    <property type="entry name" value="EFh"/>
    <property type="match status" value="2"/>
</dbReference>
<dbReference type="AlphaFoldDB" id="A0A7J5X794"/>
<evidence type="ECO:0000256" key="5">
    <source>
        <dbReference type="ARBA" id="ARBA00022737"/>
    </source>
</evidence>
<dbReference type="SMART" id="SM00156">
    <property type="entry name" value="PP2Ac"/>
    <property type="match status" value="1"/>
</dbReference>
<evidence type="ECO:0000259" key="16">
    <source>
        <dbReference type="PROSITE" id="PS50222"/>
    </source>
</evidence>
<dbReference type="Proteomes" id="UP000518266">
    <property type="component" value="Unassembled WGS sequence"/>
</dbReference>
<protein>
    <recommendedName>
        <fullName evidence="13">Serine/threonine-protein phosphatase</fullName>
        <ecNumber evidence="13">3.1.3.16</ecNumber>
    </recommendedName>
</protein>
<feature type="compositionally biased region" description="Low complexity" evidence="14">
    <location>
        <begin position="452"/>
        <end position="465"/>
    </location>
</feature>
<evidence type="ECO:0000256" key="4">
    <source>
        <dbReference type="ARBA" id="ARBA00022723"/>
    </source>
</evidence>
<reference evidence="17 18" key="1">
    <citation type="submission" date="2020-03" db="EMBL/GenBank/DDBJ databases">
        <title>Dissostichus mawsoni Genome sequencing and assembly.</title>
        <authorList>
            <person name="Park H."/>
        </authorList>
    </citation>
    <scope>NUCLEOTIDE SEQUENCE [LARGE SCALE GENOMIC DNA]</scope>
    <source>
        <strain evidence="17">DM0001</strain>
        <tissue evidence="17">Muscle</tissue>
    </source>
</reference>
<keyword evidence="4" id="KW-0479">Metal-binding</keyword>
<evidence type="ECO:0000256" key="15">
    <source>
        <dbReference type="SAM" id="Phobius"/>
    </source>
</evidence>
<keyword evidence="18" id="KW-1185">Reference proteome</keyword>
<dbReference type="GO" id="GO:0005509">
    <property type="term" value="F:calcium ion binding"/>
    <property type="evidence" value="ECO:0007669"/>
    <property type="project" value="InterPro"/>
</dbReference>